<dbReference type="Proteomes" id="UP000824001">
    <property type="component" value="Unassembled WGS sequence"/>
</dbReference>
<protein>
    <recommendedName>
        <fullName evidence="3">Portal protein</fullName>
    </recommendedName>
</protein>
<dbReference type="EMBL" id="DVJK01000239">
    <property type="protein sequence ID" value="HIS67575.1"/>
    <property type="molecule type" value="Genomic_DNA"/>
</dbReference>
<dbReference type="InterPro" id="IPR032427">
    <property type="entry name" value="P22_portal"/>
</dbReference>
<organism evidence="1 2">
    <name type="scientific">Candidatus Scatomorpha merdipullorum</name>
    <dbReference type="NCBI Taxonomy" id="2840927"/>
    <lineage>
        <taxon>Bacteria</taxon>
        <taxon>Bacillati</taxon>
        <taxon>Bacillota</taxon>
        <taxon>Clostridia</taxon>
        <taxon>Eubacteriales</taxon>
        <taxon>Candidatus Scatomorpha</taxon>
    </lineage>
</organism>
<dbReference type="AlphaFoldDB" id="A0A9D1FF00"/>
<reference evidence="1" key="2">
    <citation type="journal article" date="2021" name="PeerJ">
        <title>Extensive microbial diversity within the chicken gut microbiome revealed by metagenomics and culture.</title>
        <authorList>
            <person name="Gilroy R."/>
            <person name="Ravi A."/>
            <person name="Getino M."/>
            <person name="Pursley I."/>
            <person name="Horton D.L."/>
            <person name="Alikhan N.F."/>
            <person name="Baker D."/>
            <person name="Gharbi K."/>
            <person name="Hall N."/>
            <person name="Watson M."/>
            <person name="Adriaenssens E.M."/>
            <person name="Foster-Nyarko E."/>
            <person name="Jarju S."/>
            <person name="Secka A."/>
            <person name="Antonio M."/>
            <person name="Oren A."/>
            <person name="Chaudhuri R.R."/>
            <person name="La Ragione R."/>
            <person name="Hildebrand F."/>
            <person name="Pallen M.J."/>
        </authorList>
    </citation>
    <scope>NUCLEOTIDE SEQUENCE</scope>
    <source>
        <strain evidence="1">ChiHjej10B9-9673</strain>
    </source>
</reference>
<dbReference type="Pfam" id="PF16510">
    <property type="entry name" value="P22_portal"/>
    <property type="match status" value="1"/>
</dbReference>
<sequence length="533" mass="58843">MSKLKNPPTAESVWKEYERMLDYNASIQLDDTVRVNENFFVGRQWEGVESNGLPTPVFNFLKRVTLFTVASITSDRIKLRATPVDSVSGSGRLMRAADVVNAQFDELFERNKLPGLVHEFMRNAAVDGDAATFTYWDAEAPAPGGQRGAIVTEVVPNTRIGFGNCADRRVQSQPYILVKRRELTEGLKTRARELGCARWEDIRPDTDEQYADAYKETGDKTTVILRLWKERETGTVWACECCRGILLRPAWDLGLTLYPVTWLCWDYVQDSYHGQAMLTGLIPNQVYINKLFAMTMISLMTTAYPKIVYDKTRVPKWDNGIGRAIGVNGGDVTGVARILDPAQVSPQIAQFISLTQEMTQSNLGATSVALGDARPDNTSAIIALQRAAATPNELTRRSLYQSVEELGAIYLDFMAGYYGVRLVEFDPSGEVDAELLEFAGDALPMNAAGLMVVPFDFSSLRDIPMLLKLEAGASAYWSEAASAQTLDNLLAAGQIGIVEYLERVPDEYVTDRQGLIKAVKARVSGPGAGTEAV</sequence>
<accession>A0A9D1FF00</accession>
<evidence type="ECO:0008006" key="3">
    <source>
        <dbReference type="Google" id="ProtNLM"/>
    </source>
</evidence>
<proteinExistence type="predicted"/>
<comment type="caution">
    <text evidence="1">The sequence shown here is derived from an EMBL/GenBank/DDBJ whole genome shotgun (WGS) entry which is preliminary data.</text>
</comment>
<name>A0A9D1FF00_9FIRM</name>
<evidence type="ECO:0000313" key="1">
    <source>
        <dbReference type="EMBL" id="HIS67575.1"/>
    </source>
</evidence>
<reference evidence="1" key="1">
    <citation type="submission" date="2020-10" db="EMBL/GenBank/DDBJ databases">
        <authorList>
            <person name="Gilroy R."/>
        </authorList>
    </citation>
    <scope>NUCLEOTIDE SEQUENCE</scope>
    <source>
        <strain evidence="1">ChiHjej10B9-9673</strain>
    </source>
</reference>
<evidence type="ECO:0000313" key="2">
    <source>
        <dbReference type="Proteomes" id="UP000824001"/>
    </source>
</evidence>
<gene>
    <name evidence="1" type="ORF">IAC18_08410</name>
</gene>